<accession>A0A2G3PIG7</accession>
<proteinExistence type="predicted"/>
<evidence type="ECO:0000313" key="2">
    <source>
        <dbReference type="Proteomes" id="UP000225108"/>
    </source>
</evidence>
<dbReference type="Proteomes" id="UP000225108">
    <property type="component" value="Unassembled WGS sequence"/>
</dbReference>
<evidence type="ECO:0000313" key="1">
    <source>
        <dbReference type="EMBL" id="PHV65590.1"/>
    </source>
</evidence>
<name>A0A2G3PIG7_WILMA</name>
<sequence>MDENHFRDLGIEILWASPDQYFSDEWLGSILNELGCELVFGDSIETLERLDRTVGTPKIAAFFLDDFAETSKMRGDSETQAVTIRRLQGRLLREAPVVLLRGNGMELSARNSDGLITHVTYGVSRFRQIDVCQSGPILYLGNFFYPPNRSALRRAAMACEGLRKLRVVGPISSEGASFLRKHGQTDIVGCVDSIEEVADGCCGALDLAQSGSGTSTKILTYAKLGLPVICTPFALRGINDCLGELCRVVESEDQLSKSICSIPDDFELSVVNSIEARNIVMTRYDLDAEASALVNSLTNYFRLDE</sequence>
<dbReference type="AlphaFoldDB" id="A0A2G3PIG7"/>
<reference evidence="1 2" key="1">
    <citation type="submission" date="2017-10" db="EMBL/GenBank/DDBJ databases">
        <title>The draft genome sequence of Williamsia sp. BULT 1.1 isolated from the semi-arid grassland soils from South Africa.</title>
        <authorList>
            <person name="Kabwe M.H."/>
            <person name="Govender N."/>
            <person name="Mutseka Lunga P."/>
            <person name="Vikram S."/>
            <person name="Makhalanyane T.P."/>
        </authorList>
    </citation>
    <scope>NUCLEOTIDE SEQUENCE [LARGE SCALE GENOMIC DNA]</scope>
    <source>
        <strain evidence="1 2">BULT 1.1</strain>
    </source>
</reference>
<organism evidence="1 2">
    <name type="scientific">Williamsia marianensis</name>
    <dbReference type="NCBI Taxonomy" id="85044"/>
    <lineage>
        <taxon>Bacteria</taxon>
        <taxon>Bacillati</taxon>
        <taxon>Actinomycetota</taxon>
        <taxon>Actinomycetes</taxon>
        <taxon>Mycobacteriales</taxon>
        <taxon>Nocardiaceae</taxon>
        <taxon>Williamsia</taxon>
    </lineage>
</organism>
<dbReference type="EMBL" id="PEBD01000010">
    <property type="protein sequence ID" value="PHV65590.1"/>
    <property type="molecule type" value="Genomic_DNA"/>
</dbReference>
<gene>
    <name evidence="1" type="ORF">CSW57_17760</name>
</gene>
<protein>
    <submittedName>
        <fullName evidence="1">Uncharacterized protein</fullName>
    </submittedName>
</protein>
<comment type="caution">
    <text evidence="1">The sequence shown here is derived from an EMBL/GenBank/DDBJ whole genome shotgun (WGS) entry which is preliminary data.</text>
</comment>